<keyword evidence="12" id="KW-1185">Reference proteome</keyword>
<evidence type="ECO:0000256" key="4">
    <source>
        <dbReference type="ARBA" id="ARBA00022741"/>
    </source>
</evidence>
<feature type="binding site" evidence="8">
    <location>
        <position position="70"/>
    </location>
    <ligand>
        <name>GTP</name>
        <dbReference type="ChEBI" id="CHEBI:37565"/>
    </ligand>
</feature>
<keyword evidence="6 8" id="KW-0342">GTP-binding</keyword>
<evidence type="ECO:0000259" key="10">
    <source>
        <dbReference type="Pfam" id="PF12804"/>
    </source>
</evidence>
<comment type="domain">
    <text evidence="8">The N-terminal domain determines nucleotide recognition and specific binding, while the C-terminal domain determines the specific binding to the target protein.</text>
</comment>
<dbReference type="EMBL" id="AP028908">
    <property type="protein sequence ID" value="BES86954.1"/>
    <property type="molecule type" value="Genomic_DNA"/>
</dbReference>
<dbReference type="InterPro" id="IPR013482">
    <property type="entry name" value="Molybde_CF_guanTrfase"/>
</dbReference>
<organism evidence="11 12">
    <name type="scientific">Pectobacterium araliae</name>
    <dbReference type="NCBI Taxonomy" id="3073862"/>
    <lineage>
        <taxon>Bacteria</taxon>
        <taxon>Pseudomonadati</taxon>
        <taxon>Pseudomonadota</taxon>
        <taxon>Gammaproteobacteria</taxon>
        <taxon>Enterobacterales</taxon>
        <taxon>Pectobacteriaceae</taxon>
        <taxon>Pectobacterium</taxon>
    </lineage>
</organism>
<feature type="binding site" evidence="8">
    <location>
        <begin position="11"/>
        <end position="13"/>
    </location>
    <ligand>
        <name>GTP</name>
        <dbReference type="ChEBI" id="CHEBI:37565"/>
    </ligand>
</feature>
<dbReference type="HAMAP" id="MF_00316">
    <property type="entry name" value="MobA"/>
    <property type="match status" value="1"/>
</dbReference>
<comment type="caution">
    <text evidence="8">Lacks conserved residue(s) required for the propagation of feature annotation.</text>
</comment>
<feature type="binding site" evidence="8">
    <location>
        <position position="100"/>
    </location>
    <ligand>
        <name>GTP</name>
        <dbReference type="ChEBI" id="CHEBI:37565"/>
    </ligand>
</feature>
<evidence type="ECO:0000313" key="12">
    <source>
        <dbReference type="Proteomes" id="UP001377830"/>
    </source>
</evidence>
<evidence type="ECO:0000256" key="1">
    <source>
        <dbReference type="ARBA" id="ARBA00022490"/>
    </source>
</evidence>
<proteinExistence type="inferred from homology"/>
<evidence type="ECO:0000313" key="11">
    <source>
        <dbReference type="EMBL" id="BES86954.1"/>
    </source>
</evidence>
<dbReference type="Pfam" id="PF12804">
    <property type="entry name" value="NTP_transf_3"/>
    <property type="match status" value="1"/>
</dbReference>
<keyword evidence="11" id="KW-0548">Nucleotidyltransferase</keyword>
<dbReference type="GO" id="GO:0046872">
    <property type="term" value="F:metal ion binding"/>
    <property type="evidence" value="ECO:0007669"/>
    <property type="project" value="UniProtKB-KW"/>
</dbReference>
<dbReference type="GO" id="GO:0005525">
    <property type="term" value="F:GTP binding"/>
    <property type="evidence" value="ECO:0007669"/>
    <property type="project" value="UniProtKB-UniRule"/>
</dbReference>
<evidence type="ECO:0000256" key="7">
    <source>
        <dbReference type="ARBA" id="ARBA00023150"/>
    </source>
</evidence>
<dbReference type="Gene3D" id="3.90.550.10">
    <property type="entry name" value="Spore Coat Polysaccharide Biosynthesis Protein SpsA, Chain A"/>
    <property type="match status" value="1"/>
</dbReference>
<feature type="domain" description="MobA-like NTP transferase" evidence="10">
    <location>
        <begin position="8"/>
        <end position="157"/>
    </location>
</feature>
<dbReference type="SUPFAM" id="SSF53448">
    <property type="entry name" value="Nucleotide-diphospho-sugar transferases"/>
    <property type="match status" value="1"/>
</dbReference>
<dbReference type="NCBIfam" id="TIGR02665">
    <property type="entry name" value="molyb_mobA"/>
    <property type="match status" value="1"/>
</dbReference>
<keyword evidence="3 8" id="KW-0479">Metal-binding</keyword>
<evidence type="ECO:0000256" key="2">
    <source>
        <dbReference type="ARBA" id="ARBA00022679"/>
    </source>
</evidence>
<dbReference type="GO" id="GO:0005737">
    <property type="term" value="C:cytoplasm"/>
    <property type="evidence" value="ECO:0007669"/>
    <property type="project" value="UniProtKB-SubCell"/>
</dbReference>
<comment type="function">
    <text evidence="8">Transfers a GMP moiety from GTP to Mo-molybdopterin (Mo-MPT) cofactor (Moco or molybdenum cofactor) to form Mo-molybdopterin guanine dinucleotide (Mo-MGD) cofactor.</text>
</comment>
<sequence length="196" mass="21494">MGSEMITGVILAGGRATRMGGHDKGLIALNGVPLYLHALSRLKTQVDEIIISANRNQDVYAQSGCRIIGDFDATFPGPLAGILSGLHASTSEWVVFVPCDVPAFPIDLVHRLWQARGGANAIYATDGERPHPTLLLINKNLIESLETYLHLGNRKLMLFMEQVGANAVSFSDQPEAFRNMNSPEDLSNWEEQHRES</sequence>
<name>A0AAN0KDP1_9GAMM</name>
<reference evidence="12" key="1">
    <citation type="journal article" date="2024" name="Int. J. Syst. Evol. Microbiol.">
        <title>Pectobacterium araliae sp. nov., a pathogen causing bacterial soft rot of Japanese angelica tree in Japan.</title>
        <authorList>
            <person name="Sawada H."/>
            <person name="Someya N."/>
            <person name="Morohoshi T."/>
            <person name="Ono M."/>
            <person name="Satou M."/>
        </authorList>
    </citation>
    <scope>NUCLEOTIDE SEQUENCE [LARGE SCALE GENOMIC DNA]</scope>
    <source>
        <strain evidence="12">MAFF 302110</strain>
    </source>
</reference>
<keyword evidence="2 8" id="KW-0808">Transferase</keyword>
<dbReference type="EC" id="2.7.7.77" evidence="8"/>
<feature type="binding site" evidence="8">
    <location>
        <position position="100"/>
    </location>
    <ligand>
        <name>Mg(2+)</name>
        <dbReference type="ChEBI" id="CHEBI:18420"/>
    </ligand>
</feature>
<dbReference type="InterPro" id="IPR029044">
    <property type="entry name" value="Nucleotide-diphossugar_trans"/>
</dbReference>
<dbReference type="GO" id="GO:1902758">
    <property type="term" value="P:bis(molybdopterin guanine dinucleotide)molybdenum biosynthetic process"/>
    <property type="evidence" value="ECO:0007669"/>
    <property type="project" value="TreeGrafter"/>
</dbReference>
<dbReference type="AlphaFoldDB" id="A0AAN0KDP1"/>
<dbReference type="InterPro" id="IPR025877">
    <property type="entry name" value="MobA-like_NTP_Trfase"/>
</dbReference>
<feature type="region of interest" description="Disordered" evidence="9">
    <location>
        <begin position="174"/>
        <end position="196"/>
    </location>
</feature>
<evidence type="ECO:0000256" key="5">
    <source>
        <dbReference type="ARBA" id="ARBA00022842"/>
    </source>
</evidence>
<dbReference type="PANTHER" id="PTHR19136:SF81">
    <property type="entry name" value="MOLYBDENUM COFACTOR GUANYLYLTRANSFERASE"/>
    <property type="match status" value="1"/>
</dbReference>
<dbReference type="GO" id="GO:0061603">
    <property type="term" value="F:molybdenum cofactor guanylyltransferase activity"/>
    <property type="evidence" value="ECO:0007669"/>
    <property type="project" value="UniProtKB-EC"/>
</dbReference>
<accession>A0AAN0KDP1</accession>
<protein>
    <recommendedName>
        <fullName evidence="8">Molybdenum cofactor guanylyltransferase</fullName>
        <shortName evidence="8">MoCo guanylyltransferase</shortName>
        <ecNumber evidence="8">2.7.7.77</ecNumber>
    </recommendedName>
    <alternativeName>
        <fullName evidence="8">GTP:molybdopterin guanylyltransferase</fullName>
    </alternativeName>
    <alternativeName>
        <fullName evidence="8">Mo-MPT guanylyltransferase</fullName>
    </alternativeName>
    <alternativeName>
        <fullName evidence="8">Molybdopterin guanylyltransferase</fullName>
    </alternativeName>
    <alternativeName>
        <fullName evidence="8">Molybdopterin-guanine dinucleotide synthase</fullName>
        <shortName evidence="8">MGD synthase</shortName>
    </alternativeName>
</protein>
<comment type="subcellular location">
    <subcellularLocation>
        <location evidence="8">Cytoplasm</location>
    </subcellularLocation>
</comment>
<keyword evidence="4 8" id="KW-0547">Nucleotide-binding</keyword>
<evidence type="ECO:0000256" key="8">
    <source>
        <dbReference type="HAMAP-Rule" id="MF_00316"/>
    </source>
</evidence>
<evidence type="ECO:0000256" key="3">
    <source>
        <dbReference type="ARBA" id="ARBA00022723"/>
    </source>
</evidence>
<feature type="binding site" evidence="8">
    <location>
        <position position="24"/>
    </location>
    <ligand>
        <name>GTP</name>
        <dbReference type="ChEBI" id="CHEBI:37565"/>
    </ligand>
</feature>
<keyword evidence="1 8" id="KW-0963">Cytoplasm</keyword>
<dbReference type="CDD" id="cd02503">
    <property type="entry name" value="MobA"/>
    <property type="match status" value="1"/>
</dbReference>
<evidence type="ECO:0000256" key="6">
    <source>
        <dbReference type="ARBA" id="ARBA00023134"/>
    </source>
</evidence>
<keyword evidence="5 8" id="KW-0460">Magnesium</keyword>
<dbReference type="KEGG" id="parl:PEC302110_40510"/>
<comment type="similarity">
    <text evidence="8">Belongs to the MobA family.</text>
</comment>
<comment type="cofactor">
    <cofactor evidence="8">
        <name>Mg(2+)</name>
        <dbReference type="ChEBI" id="CHEBI:18420"/>
    </cofactor>
</comment>
<keyword evidence="7 8" id="KW-0501">Molybdenum cofactor biosynthesis</keyword>
<dbReference type="Proteomes" id="UP001377830">
    <property type="component" value="Chromosome"/>
</dbReference>
<comment type="subunit">
    <text evidence="8">Monomer.</text>
</comment>
<comment type="catalytic activity">
    <reaction evidence="8">
        <text>Mo-molybdopterin + GTP + H(+) = Mo-molybdopterin guanine dinucleotide + diphosphate</text>
        <dbReference type="Rhea" id="RHEA:34243"/>
        <dbReference type="ChEBI" id="CHEBI:15378"/>
        <dbReference type="ChEBI" id="CHEBI:33019"/>
        <dbReference type="ChEBI" id="CHEBI:37565"/>
        <dbReference type="ChEBI" id="CHEBI:71302"/>
        <dbReference type="ChEBI" id="CHEBI:71310"/>
        <dbReference type="EC" id="2.7.7.77"/>
    </reaction>
</comment>
<dbReference type="PANTHER" id="PTHR19136">
    <property type="entry name" value="MOLYBDENUM COFACTOR GUANYLYLTRANSFERASE"/>
    <property type="match status" value="1"/>
</dbReference>
<gene>
    <name evidence="8 11" type="primary">mobA</name>
    <name evidence="11" type="ORF">PEC302110_40510</name>
</gene>
<evidence type="ECO:0000256" key="9">
    <source>
        <dbReference type="SAM" id="MobiDB-lite"/>
    </source>
</evidence>